<name>A0ABS5YCP4_9GAMM</name>
<dbReference type="InterPro" id="IPR003829">
    <property type="entry name" value="Pirin_N_dom"/>
</dbReference>
<dbReference type="InterPro" id="IPR014710">
    <property type="entry name" value="RmlC-like_jellyroll"/>
</dbReference>
<evidence type="ECO:0000259" key="3">
    <source>
        <dbReference type="Pfam" id="PF02678"/>
    </source>
</evidence>
<dbReference type="Proteomes" id="UP000811282">
    <property type="component" value="Unassembled WGS sequence"/>
</dbReference>
<dbReference type="EMBL" id="JAFJYC010000001">
    <property type="protein sequence ID" value="MBT9432758.1"/>
    <property type="molecule type" value="Genomic_DNA"/>
</dbReference>
<dbReference type="Pfam" id="PF17954">
    <property type="entry name" value="Pirin_C_2"/>
    <property type="match status" value="1"/>
</dbReference>
<keyword evidence="6" id="KW-1185">Reference proteome</keyword>
<comment type="caution">
    <text evidence="5">The sequence shown here is derived from an EMBL/GenBank/DDBJ whole genome shotgun (WGS) entry which is preliminary data.</text>
</comment>
<gene>
    <name evidence="5" type="ORF">JZM24_12605</name>
</gene>
<evidence type="ECO:0000256" key="1">
    <source>
        <dbReference type="ARBA" id="ARBA00008416"/>
    </source>
</evidence>
<dbReference type="SUPFAM" id="SSF51182">
    <property type="entry name" value="RmlC-like cupins"/>
    <property type="match status" value="1"/>
</dbReference>
<reference evidence="5 6" key="1">
    <citation type="journal article" date="2021" name="Genome Biol. Evol.">
        <title>The evolution of interdependence in a four-way mealybug symbiosis.</title>
        <authorList>
            <person name="Garber A.I."/>
            <person name="Kupper M."/>
            <person name="Laetsch D.R."/>
            <person name="Weldon S.R."/>
            <person name="Ladinsky M.S."/>
            <person name="Bjorkman P.J."/>
            <person name="McCutcheon J.P."/>
        </authorList>
    </citation>
    <scope>NUCLEOTIDE SEQUENCE [LARGE SCALE GENOMIC DNA]</scope>
    <source>
        <strain evidence="5">SOD</strain>
    </source>
</reference>
<accession>A0ABS5YCP4</accession>
<dbReference type="Pfam" id="PF02678">
    <property type="entry name" value="Pirin"/>
    <property type="match status" value="1"/>
</dbReference>
<feature type="domain" description="Pirin N-terminal" evidence="3">
    <location>
        <begin position="5"/>
        <end position="118"/>
    </location>
</feature>
<comment type="similarity">
    <text evidence="1 2">Belongs to the pirin family.</text>
</comment>
<dbReference type="InterPro" id="IPR012093">
    <property type="entry name" value="Pirin"/>
</dbReference>
<dbReference type="PIRSF" id="PIRSF006232">
    <property type="entry name" value="Pirin"/>
    <property type="match status" value="1"/>
</dbReference>
<feature type="domain" description="Quercetin 2,3-dioxygenase C-terminal cupin" evidence="4">
    <location>
        <begin position="141"/>
        <end position="228"/>
    </location>
</feature>
<dbReference type="PANTHER" id="PTHR43212:SF2">
    <property type="entry name" value="PIRIN-LIKE PROTEIN YHAK"/>
    <property type="match status" value="1"/>
</dbReference>
<dbReference type="Gene3D" id="2.60.120.10">
    <property type="entry name" value="Jelly Rolls"/>
    <property type="match status" value="2"/>
</dbReference>
<evidence type="ECO:0000313" key="5">
    <source>
        <dbReference type="EMBL" id="MBT9432758.1"/>
    </source>
</evidence>
<proteinExistence type="inferred from homology"/>
<dbReference type="InterPro" id="IPR011051">
    <property type="entry name" value="RmlC_Cupin_sf"/>
</dbReference>
<evidence type="ECO:0000256" key="2">
    <source>
        <dbReference type="RuleBase" id="RU003457"/>
    </source>
</evidence>
<dbReference type="InterPro" id="IPR041602">
    <property type="entry name" value="Quercetinase_C"/>
</dbReference>
<sequence>MITCRTAQQCGQADFGWLQARYTFSFGHYFDPAFMHYASLRALNQEVLAGGAAFQSRTYPPVDVLNIILRGEAEYRDSNGNAVRVAAGEALMLAARPSVSYSEHNVGTVALTRMQLWLDACPTRDNPAVQSLTLPAAAHVLLASPQGEQGILQLRQQAWVHQVTLAAGESLTVPLNGRRAYLQSVYGQGEIGGPRRARGLLACGDGAFVYDEQPLTLRAAAPLRALLIWPAATARQSKPAYANGKKNPRQDKARG</sequence>
<evidence type="ECO:0000313" key="6">
    <source>
        <dbReference type="Proteomes" id="UP000811282"/>
    </source>
</evidence>
<organism evidence="5 6">
    <name type="scientific">Candidatus Sodalis endolongispinus</name>
    <dbReference type="NCBI Taxonomy" id="2812662"/>
    <lineage>
        <taxon>Bacteria</taxon>
        <taxon>Pseudomonadati</taxon>
        <taxon>Pseudomonadota</taxon>
        <taxon>Gammaproteobacteria</taxon>
        <taxon>Enterobacterales</taxon>
        <taxon>Bruguierivoracaceae</taxon>
        <taxon>Sodalis</taxon>
    </lineage>
</organism>
<evidence type="ECO:0000259" key="4">
    <source>
        <dbReference type="Pfam" id="PF17954"/>
    </source>
</evidence>
<protein>
    <submittedName>
        <fullName evidence="5">Pirin family protein</fullName>
    </submittedName>
</protein>
<dbReference type="PANTHER" id="PTHR43212">
    <property type="entry name" value="QUERCETIN 2,3-DIOXYGENASE"/>
    <property type="match status" value="1"/>
</dbReference>